<evidence type="ECO:0008006" key="4">
    <source>
        <dbReference type="Google" id="ProtNLM"/>
    </source>
</evidence>
<accession>A0A067S5A0</accession>
<dbReference type="AlphaFoldDB" id="A0A067S5A0"/>
<name>A0A067S5A0_GALM3</name>
<dbReference type="EMBL" id="KL142549">
    <property type="protein sequence ID" value="KDR65057.1"/>
    <property type="molecule type" value="Genomic_DNA"/>
</dbReference>
<feature type="region of interest" description="Disordered" evidence="1">
    <location>
        <begin position="1"/>
        <end position="44"/>
    </location>
</feature>
<keyword evidence="3" id="KW-1185">Reference proteome</keyword>
<reference evidence="3" key="1">
    <citation type="journal article" date="2014" name="Proc. Natl. Acad. Sci. U.S.A.">
        <title>Extensive sampling of basidiomycete genomes demonstrates inadequacy of the white-rot/brown-rot paradigm for wood decay fungi.</title>
        <authorList>
            <person name="Riley R."/>
            <person name="Salamov A.A."/>
            <person name="Brown D.W."/>
            <person name="Nagy L.G."/>
            <person name="Floudas D."/>
            <person name="Held B.W."/>
            <person name="Levasseur A."/>
            <person name="Lombard V."/>
            <person name="Morin E."/>
            <person name="Otillar R."/>
            <person name="Lindquist E.A."/>
            <person name="Sun H."/>
            <person name="LaButti K.M."/>
            <person name="Schmutz J."/>
            <person name="Jabbour D."/>
            <person name="Luo H."/>
            <person name="Baker S.E."/>
            <person name="Pisabarro A.G."/>
            <person name="Walton J.D."/>
            <person name="Blanchette R.A."/>
            <person name="Henrissat B."/>
            <person name="Martin F."/>
            <person name="Cullen D."/>
            <person name="Hibbett D.S."/>
            <person name="Grigoriev I.V."/>
        </authorList>
    </citation>
    <scope>NUCLEOTIDE SEQUENCE [LARGE SCALE GENOMIC DNA]</scope>
    <source>
        <strain evidence="3">CBS 339.88</strain>
    </source>
</reference>
<dbReference type="Proteomes" id="UP000027222">
    <property type="component" value="Unassembled WGS sequence"/>
</dbReference>
<evidence type="ECO:0000313" key="2">
    <source>
        <dbReference type="EMBL" id="KDR65057.1"/>
    </source>
</evidence>
<feature type="compositionally biased region" description="Polar residues" evidence="1">
    <location>
        <begin position="20"/>
        <end position="35"/>
    </location>
</feature>
<evidence type="ECO:0000313" key="3">
    <source>
        <dbReference type="Proteomes" id="UP000027222"/>
    </source>
</evidence>
<protein>
    <recommendedName>
        <fullName evidence="4">Zinc finger GRF-type domain-containing protein</fullName>
    </recommendedName>
</protein>
<dbReference type="HOGENOM" id="CLU_964899_0_0_1"/>
<sequence>MPDDKSSIASSLAETERNNARSTQDLTSILSSMHSESGEERPNLKRDIIYGERLVETDLGELFDYFPSSKSSNYRGHPHAAIAHAFLSAKEQVSIEITDLMGQSPRKEFLDLLAPRWRIPRCPLGNMHNPGLCMGASVPENLGRRYFYCNARRAGKPVCAYGEDTWSPALADTLRTRLNDALELFGNEVRSGSSIRAATNKGLAAFKAAERAQREAAEFSNQLVNPPVGIDIFIYLEERRSTSNGCYSLYSDSNLCDLTNFPARRWSVYDRFIKKFIPIPTFSNFTVIK</sequence>
<feature type="non-terminal residue" evidence="2">
    <location>
        <position position="289"/>
    </location>
</feature>
<evidence type="ECO:0000256" key="1">
    <source>
        <dbReference type="SAM" id="MobiDB-lite"/>
    </source>
</evidence>
<organism evidence="2 3">
    <name type="scientific">Galerina marginata (strain CBS 339.88)</name>
    <dbReference type="NCBI Taxonomy" id="685588"/>
    <lineage>
        <taxon>Eukaryota</taxon>
        <taxon>Fungi</taxon>
        <taxon>Dikarya</taxon>
        <taxon>Basidiomycota</taxon>
        <taxon>Agaricomycotina</taxon>
        <taxon>Agaricomycetes</taxon>
        <taxon>Agaricomycetidae</taxon>
        <taxon>Agaricales</taxon>
        <taxon>Agaricineae</taxon>
        <taxon>Strophariaceae</taxon>
        <taxon>Galerina</taxon>
    </lineage>
</organism>
<proteinExistence type="predicted"/>
<gene>
    <name evidence="2" type="ORF">GALMADRAFT_217692</name>
</gene>
<dbReference type="OrthoDB" id="2918055at2759"/>